<dbReference type="PROSITE" id="PS00138">
    <property type="entry name" value="SUBTILASE_SER"/>
    <property type="match status" value="1"/>
</dbReference>
<evidence type="ECO:0000256" key="3">
    <source>
        <dbReference type="ARBA" id="ARBA00022801"/>
    </source>
</evidence>
<dbReference type="Pfam" id="PF00082">
    <property type="entry name" value="Peptidase_S8"/>
    <property type="match status" value="1"/>
</dbReference>
<proteinExistence type="inferred from homology"/>
<gene>
    <name evidence="9" type="ORF">A2660_03275</name>
</gene>
<keyword evidence="2 6" id="KW-0645">Protease</keyword>
<sequence length="665" mass="72813">MRFRFPIKYRKILGSLLLPVFLLAPLLPNKMMQNEPNIPITFQIKNFTDNQKIFDRYGLETQALFQNIFKARVSDSVFKSMQRDPKIAYAEEDQRVHASVIVTSDPFFTTDAIVEDKQWYLAKTQVPLAWDYTQGTNNVTVAIIDTGIHRSHVELNDGRIIDGFDVMINRPIPLNFDSDDNGHGTAVAGVIGAIPNNNRGIAGINWQVKLMPVKALGADGTGDTSNVAAAIVWATDHQANIINLSLGGPGFGGNMTLSNAITYAYDRGVLIVAAAGNDQADKGQNLDATPTYPVCGDNGKNMVLGVAATDINDQKTSFSNFGSLCIDISAPGKRILSTAFLPSSPSNNLLIYGSGTSLATPIVSGVAALIKSTNPNLSNVEIREKLIRTTDSIDWLNQTSCLGGSCNGFLGSGRINALSTIAPPPLADGSLIRSPYTGEIYLISNNAKRPISNFVFAQRGFRQENIITAANNQLVSYPTATPLPPLDTTLIKSENYDEVFVVVSGMKRPLTYLVFISRGYNFANIKILPQSEIDNLPTGEWYEPPDQTMVLVLGDPTVYVIDKGTRRAVTFFVFQQRNLSFSKVINVTPDEFSHIPQSHDSYWLSPLDQTLVKLVDEPSVYVIENGTKRLLSLNVFVSRGYDFRNVVTLPKVEMDVIAAGMPIES</sequence>
<evidence type="ECO:0000256" key="1">
    <source>
        <dbReference type="ARBA" id="ARBA00011073"/>
    </source>
</evidence>
<dbReference type="PANTHER" id="PTHR43806">
    <property type="entry name" value="PEPTIDASE S8"/>
    <property type="match status" value="1"/>
</dbReference>
<dbReference type="Proteomes" id="UP000176233">
    <property type="component" value="Unassembled WGS sequence"/>
</dbReference>
<protein>
    <recommendedName>
        <fullName evidence="8">Peptidase S8/S53 domain-containing protein</fullName>
    </recommendedName>
</protein>
<reference evidence="9 10" key="1">
    <citation type="journal article" date="2016" name="Nat. Commun.">
        <title>Thousands of microbial genomes shed light on interconnected biogeochemical processes in an aquifer system.</title>
        <authorList>
            <person name="Anantharaman K."/>
            <person name="Brown C.T."/>
            <person name="Hug L.A."/>
            <person name="Sharon I."/>
            <person name="Castelle C.J."/>
            <person name="Probst A.J."/>
            <person name="Thomas B.C."/>
            <person name="Singh A."/>
            <person name="Wilkins M.J."/>
            <person name="Karaoz U."/>
            <person name="Brodie E.L."/>
            <person name="Williams K.H."/>
            <person name="Hubbard S.S."/>
            <person name="Banfield J.F."/>
        </authorList>
    </citation>
    <scope>NUCLEOTIDE SEQUENCE [LARGE SCALE GENOMIC DNA]</scope>
</reference>
<feature type="active site" description="Charge relay system" evidence="5 6">
    <location>
        <position position="357"/>
    </location>
</feature>
<feature type="active site" description="Charge relay system" evidence="5 6">
    <location>
        <position position="145"/>
    </location>
</feature>
<dbReference type="AlphaFoldDB" id="A0A1F5NQC2"/>
<comment type="caution">
    <text evidence="9">The sequence shown here is derived from an EMBL/GenBank/DDBJ whole genome shotgun (WGS) entry which is preliminary data.</text>
</comment>
<comment type="similarity">
    <text evidence="1 6 7">Belongs to the peptidase S8 family.</text>
</comment>
<name>A0A1F5NQC2_9BACT</name>
<dbReference type="GO" id="GO:0004252">
    <property type="term" value="F:serine-type endopeptidase activity"/>
    <property type="evidence" value="ECO:0007669"/>
    <property type="project" value="UniProtKB-UniRule"/>
</dbReference>
<keyword evidence="4 6" id="KW-0720">Serine protease</keyword>
<dbReference type="GO" id="GO:0006508">
    <property type="term" value="P:proteolysis"/>
    <property type="evidence" value="ECO:0007669"/>
    <property type="project" value="UniProtKB-KW"/>
</dbReference>
<evidence type="ECO:0000313" key="10">
    <source>
        <dbReference type="Proteomes" id="UP000176233"/>
    </source>
</evidence>
<dbReference type="PROSITE" id="PS51892">
    <property type="entry name" value="SUBTILASE"/>
    <property type="match status" value="1"/>
</dbReference>
<dbReference type="InterPro" id="IPR023828">
    <property type="entry name" value="Peptidase_S8_Ser-AS"/>
</dbReference>
<dbReference type="InterPro" id="IPR036852">
    <property type="entry name" value="Peptidase_S8/S53_dom_sf"/>
</dbReference>
<dbReference type="EMBL" id="MFEJ01000026">
    <property type="protein sequence ID" value="OGE79828.1"/>
    <property type="molecule type" value="Genomic_DNA"/>
</dbReference>
<dbReference type="PANTHER" id="PTHR43806:SF11">
    <property type="entry name" value="CEREVISIN-RELATED"/>
    <property type="match status" value="1"/>
</dbReference>
<evidence type="ECO:0000256" key="2">
    <source>
        <dbReference type="ARBA" id="ARBA00022670"/>
    </source>
</evidence>
<dbReference type="PROSITE" id="PS00137">
    <property type="entry name" value="SUBTILASE_HIS"/>
    <property type="match status" value="1"/>
</dbReference>
<accession>A0A1F5NQC2</accession>
<evidence type="ECO:0000256" key="5">
    <source>
        <dbReference type="PIRSR" id="PIRSR615500-1"/>
    </source>
</evidence>
<dbReference type="PROSITE" id="PS00136">
    <property type="entry name" value="SUBTILASE_ASP"/>
    <property type="match status" value="1"/>
</dbReference>
<feature type="domain" description="Peptidase S8/S53" evidence="8">
    <location>
        <begin position="137"/>
        <end position="390"/>
    </location>
</feature>
<evidence type="ECO:0000259" key="8">
    <source>
        <dbReference type="Pfam" id="PF00082"/>
    </source>
</evidence>
<dbReference type="InterPro" id="IPR050131">
    <property type="entry name" value="Peptidase_S8_subtilisin-like"/>
</dbReference>
<evidence type="ECO:0000256" key="4">
    <source>
        <dbReference type="ARBA" id="ARBA00022825"/>
    </source>
</evidence>
<organism evidence="9 10">
    <name type="scientific">Candidatus Doudnabacteria bacterium RIFCSPHIGHO2_01_FULL_45_18</name>
    <dbReference type="NCBI Taxonomy" id="1817823"/>
    <lineage>
        <taxon>Bacteria</taxon>
        <taxon>Candidatus Doudnaibacteriota</taxon>
    </lineage>
</organism>
<dbReference type="PRINTS" id="PR00723">
    <property type="entry name" value="SUBTILISIN"/>
</dbReference>
<dbReference type="SUPFAM" id="SSF52743">
    <property type="entry name" value="Subtilisin-like"/>
    <property type="match status" value="1"/>
</dbReference>
<dbReference type="InterPro" id="IPR022398">
    <property type="entry name" value="Peptidase_S8_His-AS"/>
</dbReference>
<evidence type="ECO:0000256" key="6">
    <source>
        <dbReference type="PROSITE-ProRule" id="PRU01240"/>
    </source>
</evidence>
<dbReference type="InterPro" id="IPR000209">
    <property type="entry name" value="Peptidase_S8/S53_dom"/>
</dbReference>
<dbReference type="InterPro" id="IPR015500">
    <property type="entry name" value="Peptidase_S8_subtilisin-rel"/>
</dbReference>
<dbReference type="InterPro" id="IPR023827">
    <property type="entry name" value="Peptidase_S8_Asp-AS"/>
</dbReference>
<evidence type="ECO:0000313" key="9">
    <source>
        <dbReference type="EMBL" id="OGE79828.1"/>
    </source>
</evidence>
<evidence type="ECO:0000256" key="7">
    <source>
        <dbReference type="RuleBase" id="RU003355"/>
    </source>
</evidence>
<dbReference type="Gene3D" id="3.40.50.200">
    <property type="entry name" value="Peptidase S8/S53 domain"/>
    <property type="match status" value="1"/>
</dbReference>
<keyword evidence="3 6" id="KW-0378">Hydrolase</keyword>
<feature type="active site" description="Charge relay system" evidence="5 6">
    <location>
        <position position="183"/>
    </location>
</feature>